<feature type="binding site" evidence="11">
    <location>
        <begin position="174"/>
        <end position="181"/>
    </location>
    <ligand>
        <name>ATP</name>
        <dbReference type="ChEBI" id="CHEBI:30616"/>
    </ligand>
</feature>
<reference evidence="14 15" key="1">
    <citation type="journal article" date="2008" name="Biol. Direct">
        <title>Complete genome sequence of the extremely acidophilic methanotroph isolate V4, Methylacidiphilum infernorum, a representative of the bacterial phylum Verrucomicrobia.</title>
        <authorList>
            <person name="Hou S."/>
            <person name="Makarova K.S."/>
            <person name="Saw J.H."/>
            <person name="Senin P."/>
            <person name="Ly B.V."/>
            <person name="Zhou Z."/>
            <person name="Ren Y."/>
            <person name="Wang J."/>
            <person name="Galperin M.Y."/>
            <person name="Omelchenko M.V."/>
            <person name="Wolf Y.I."/>
            <person name="Yutin N."/>
            <person name="Koonin E.V."/>
            <person name="Stott M.B."/>
            <person name="Mountain B.W."/>
            <person name="Crowe M.A."/>
            <person name="Smirnova A.V."/>
            <person name="Dunfield P.F."/>
            <person name="Feng L."/>
            <person name="Wang L."/>
            <person name="Alam M."/>
        </authorList>
    </citation>
    <scope>NUCLEOTIDE SEQUENCE [LARGE SCALE GENOMIC DNA]</scope>
    <source>
        <strain evidence="15">Isolate V4</strain>
    </source>
</reference>
<dbReference type="EC" id="2.7.4.-" evidence="11"/>
<evidence type="ECO:0000313" key="15">
    <source>
        <dbReference type="Proteomes" id="UP000009149"/>
    </source>
</evidence>
<evidence type="ECO:0000256" key="5">
    <source>
        <dbReference type="ARBA" id="ARBA00022679"/>
    </source>
</evidence>
<dbReference type="InterPro" id="IPR027417">
    <property type="entry name" value="P-loop_NTPase"/>
</dbReference>
<keyword evidence="9 11" id="KW-0511">Multifunctional enzyme</keyword>
<dbReference type="Gene3D" id="3.40.1390.20">
    <property type="entry name" value="HprK N-terminal domain-like"/>
    <property type="match status" value="1"/>
</dbReference>
<dbReference type="GO" id="GO:0004674">
    <property type="term" value="F:protein serine/threonine kinase activity"/>
    <property type="evidence" value="ECO:0007669"/>
    <property type="project" value="UniProtKB-KW"/>
</dbReference>
<comment type="cofactor">
    <cofactor evidence="11">
        <name>Mg(2+)</name>
        <dbReference type="ChEBI" id="CHEBI:18420"/>
    </cofactor>
</comment>
<dbReference type="HOGENOM" id="CLU_052030_0_1_0"/>
<feature type="region of interest" description="Important for the catalytic mechanism of both phosphorylation and dephosphorylation" evidence="11">
    <location>
        <begin position="222"/>
        <end position="231"/>
    </location>
</feature>
<keyword evidence="6 11" id="KW-0547">Nucleotide-binding</keyword>
<evidence type="ECO:0000256" key="9">
    <source>
        <dbReference type="ARBA" id="ARBA00023268"/>
    </source>
</evidence>
<protein>
    <recommendedName>
        <fullName evidence="11">HPr kinase/phosphorylase</fullName>
        <shortName evidence="11">HPrK/P</shortName>
        <ecNumber evidence="11">2.7.11.-</ecNumber>
        <ecNumber evidence="11">2.7.4.-</ecNumber>
    </recommendedName>
    <alternativeName>
        <fullName evidence="11">HPr(Ser) kinase/phosphorylase</fullName>
    </alternativeName>
</protein>
<evidence type="ECO:0000313" key="14">
    <source>
        <dbReference type="EMBL" id="ACD84305.1"/>
    </source>
</evidence>
<evidence type="ECO:0000256" key="2">
    <source>
        <dbReference type="ARBA" id="ARBA00006883"/>
    </source>
</evidence>
<accession>B3E076</accession>
<dbReference type="eggNOG" id="COG1493">
    <property type="taxonomic scope" value="Bacteria"/>
</dbReference>
<feature type="domain" description="HPr(Ser) kinase/phosphorylase N-terminal" evidence="12">
    <location>
        <begin position="22"/>
        <end position="148"/>
    </location>
</feature>
<dbReference type="InterPro" id="IPR011126">
    <property type="entry name" value="Hpr_kin/Pase_Hpr_N"/>
</dbReference>
<dbReference type="AlphaFoldDB" id="B3E076"/>
<dbReference type="PANTHER" id="PTHR30305:SF1">
    <property type="entry name" value="HPR KINASE_PHOSPHORYLASE"/>
    <property type="match status" value="1"/>
</dbReference>
<dbReference type="Pfam" id="PF02603">
    <property type="entry name" value="Hpr_kinase_N"/>
    <property type="match status" value="1"/>
</dbReference>
<keyword evidence="11" id="KW-0460">Magnesium</keyword>
<comment type="function">
    <text evidence="11">Catalyzes the ATP- as well as the pyrophosphate-dependent phosphorylation of a specific serine residue in HPr, a phosphocarrier protein of the phosphoenolpyruvate-dependent sugar phosphotransferase system (PTS). HprK/P also catalyzes the pyrophosphate-producing, inorganic phosphate-dependent dephosphorylation (phosphorolysis) of seryl-phosphorylated HPr (P-Ser-HPr).</text>
</comment>
<comment type="similarity">
    <text evidence="2 11">Belongs to the HPrK/P family.</text>
</comment>
<dbReference type="NCBIfam" id="TIGR00679">
    <property type="entry name" value="hpr-ser"/>
    <property type="match status" value="1"/>
</dbReference>
<comment type="miscellaneous">
    <text evidence="11">Both phosphorylation and phosphorolysis are carried out by the same active site and suggest a common mechanism for both reactions.</text>
</comment>
<dbReference type="Gene3D" id="3.40.50.300">
    <property type="entry name" value="P-loop containing nucleotide triphosphate hydrolases"/>
    <property type="match status" value="1"/>
</dbReference>
<dbReference type="InterPro" id="IPR003755">
    <property type="entry name" value="HPr(Ser)_kin/Pase"/>
</dbReference>
<dbReference type="HAMAP" id="MF_01249">
    <property type="entry name" value="HPr_kinase"/>
    <property type="match status" value="1"/>
</dbReference>
<comment type="catalytic activity">
    <reaction evidence="1 11">
        <text>[HPr protein]-L-serine + ATP = [HPr protein]-O-phospho-L-serine + ADP + H(+)</text>
        <dbReference type="Rhea" id="RHEA:46600"/>
        <dbReference type="Rhea" id="RHEA-COMP:11602"/>
        <dbReference type="Rhea" id="RHEA-COMP:11603"/>
        <dbReference type="ChEBI" id="CHEBI:15378"/>
        <dbReference type="ChEBI" id="CHEBI:29999"/>
        <dbReference type="ChEBI" id="CHEBI:30616"/>
        <dbReference type="ChEBI" id="CHEBI:83421"/>
        <dbReference type="ChEBI" id="CHEBI:456216"/>
    </reaction>
</comment>
<feature type="binding site" evidence="11">
    <location>
        <position position="223"/>
    </location>
    <ligand>
        <name>Mg(2+)</name>
        <dbReference type="ChEBI" id="CHEBI:18420"/>
    </ligand>
</feature>
<comment type="domain">
    <text evidence="11">The Walker A ATP-binding motif also binds Pi and PPi.</text>
</comment>
<evidence type="ECO:0000256" key="7">
    <source>
        <dbReference type="ARBA" id="ARBA00022777"/>
    </source>
</evidence>
<sequence length="331" mass="37159">MPRFLMNVQNSSLSAKYVPKITIGEFYRQHGELLQLALVAGKKGFNRLIREGSINRPGLQLSGYLRYFPKQRVQIVGWGEMSYLRSLPAEESEQRVRQLFLKKIPCLIISRGMTPPAFIVKQAELLGVPLFVSQLHTMRLINTVTICLEMDFAPRTNEQGSMVDIQGIGVLIKGPSGIGKSECVLSLVERGYSLVADDITTIYCLEGRELVGRAPDLGRFHMEVRGIGIIDVTTLFGLRAIRPEKKLDMVATLKEVEKGDEIERVNLSQNYYEIFNIKVPHVTIPIRPGRDLATLVEVAALDQKLRSMGYNAAAEFNEKLLKITGKNSRKI</sequence>
<dbReference type="InterPro" id="IPR028979">
    <property type="entry name" value="Ser_kin/Pase_Hpr-like_N_sf"/>
</dbReference>
<keyword evidence="4 11" id="KW-0723">Serine/threonine-protein kinase</keyword>
<evidence type="ECO:0000256" key="6">
    <source>
        <dbReference type="ARBA" id="ARBA00022741"/>
    </source>
</evidence>
<keyword evidence="11" id="KW-0479">Metal-binding</keyword>
<dbReference type="GO" id="GO:0000155">
    <property type="term" value="F:phosphorelay sensor kinase activity"/>
    <property type="evidence" value="ECO:0007669"/>
    <property type="project" value="InterPro"/>
</dbReference>
<evidence type="ECO:0000259" key="13">
    <source>
        <dbReference type="Pfam" id="PF07475"/>
    </source>
</evidence>
<comment type="subunit">
    <text evidence="3 11">Homohexamer.</text>
</comment>
<dbReference type="GO" id="GO:0006109">
    <property type="term" value="P:regulation of carbohydrate metabolic process"/>
    <property type="evidence" value="ECO:0007669"/>
    <property type="project" value="UniProtKB-UniRule"/>
</dbReference>
<evidence type="ECO:0000256" key="4">
    <source>
        <dbReference type="ARBA" id="ARBA00022527"/>
    </source>
</evidence>
<dbReference type="InterPro" id="IPR011104">
    <property type="entry name" value="Hpr_kin/Pase_C"/>
</dbReference>
<dbReference type="EC" id="2.7.11.-" evidence="11"/>
<comment type="catalytic activity">
    <reaction evidence="10 11">
        <text>[HPr protein]-O-phospho-L-serine + phosphate + H(+) = [HPr protein]-L-serine + diphosphate</text>
        <dbReference type="Rhea" id="RHEA:46604"/>
        <dbReference type="Rhea" id="RHEA-COMP:11602"/>
        <dbReference type="Rhea" id="RHEA-COMP:11603"/>
        <dbReference type="ChEBI" id="CHEBI:15378"/>
        <dbReference type="ChEBI" id="CHEBI:29999"/>
        <dbReference type="ChEBI" id="CHEBI:33019"/>
        <dbReference type="ChEBI" id="CHEBI:43474"/>
        <dbReference type="ChEBI" id="CHEBI:83421"/>
    </reaction>
</comment>
<keyword evidence="5 11" id="KW-0808">Transferase</keyword>
<evidence type="ECO:0000256" key="1">
    <source>
        <dbReference type="ARBA" id="ARBA00001120"/>
    </source>
</evidence>
<dbReference type="SUPFAM" id="SSF53795">
    <property type="entry name" value="PEP carboxykinase-like"/>
    <property type="match status" value="1"/>
</dbReference>
<feature type="active site" evidence="11">
    <location>
        <position position="264"/>
    </location>
</feature>
<keyword evidence="7 11" id="KW-0418">Kinase</keyword>
<feature type="region of interest" description="Important for the catalytic mechanism of dephosphorylation" evidence="11">
    <location>
        <begin position="285"/>
        <end position="290"/>
    </location>
</feature>
<keyword evidence="8 11" id="KW-0067">ATP-binding</keyword>
<dbReference type="Proteomes" id="UP000009149">
    <property type="component" value="Chromosome"/>
</dbReference>
<dbReference type="GO" id="GO:0000287">
    <property type="term" value="F:magnesium ion binding"/>
    <property type="evidence" value="ECO:0007669"/>
    <property type="project" value="UniProtKB-UniRule"/>
</dbReference>
<organism evidence="14 15">
    <name type="scientific">Methylacidiphilum infernorum (isolate V4)</name>
    <name type="common">Methylokorus infernorum (strain V4)</name>
    <dbReference type="NCBI Taxonomy" id="481448"/>
    <lineage>
        <taxon>Bacteria</taxon>
        <taxon>Pseudomonadati</taxon>
        <taxon>Verrucomicrobiota</taxon>
        <taxon>Methylacidiphilae</taxon>
        <taxon>Methylacidiphilales</taxon>
        <taxon>Methylacidiphilaceae</taxon>
        <taxon>Methylacidiphilum (ex Ratnadevi et al. 2023)</taxon>
    </lineage>
</organism>
<feature type="binding site" evidence="11">
    <location>
        <position position="181"/>
    </location>
    <ligand>
        <name>Mg(2+)</name>
        <dbReference type="ChEBI" id="CHEBI:18420"/>
    </ligand>
</feature>
<dbReference type="EMBL" id="CP000975">
    <property type="protein sequence ID" value="ACD84305.1"/>
    <property type="molecule type" value="Genomic_DNA"/>
</dbReference>
<dbReference type="PANTHER" id="PTHR30305">
    <property type="entry name" value="PROTEIN YJDM-RELATED"/>
    <property type="match status" value="1"/>
</dbReference>
<evidence type="ECO:0000256" key="3">
    <source>
        <dbReference type="ARBA" id="ARBA00011643"/>
    </source>
</evidence>
<dbReference type="Pfam" id="PF07475">
    <property type="entry name" value="Hpr_kinase_C"/>
    <property type="match status" value="1"/>
</dbReference>
<proteinExistence type="inferred from homology"/>
<comment type="caution">
    <text evidence="11">Lacks conserved residue(s) required for the propagation of feature annotation.</text>
</comment>
<name>B3E076_METI4</name>
<dbReference type="GO" id="GO:0004712">
    <property type="term" value="F:protein serine/threonine/tyrosine kinase activity"/>
    <property type="evidence" value="ECO:0007669"/>
    <property type="project" value="UniProtKB-UniRule"/>
</dbReference>
<dbReference type="SUPFAM" id="SSF75138">
    <property type="entry name" value="HprK N-terminal domain-like"/>
    <property type="match status" value="1"/>
</dbReference>
<feature type="active site" description="Proton acceptor; for phosphorylation activity. Proton donor; for dephosphorylation activity" evidence="11">
    <location>
        <position position="198"/>
    </location>
</feature>
<evidence type="ECO:0000256" key="8">
    <source>
        <dbReference type="ARBA" id="ARBA00022840"/>
    </source>
</evidence>
<feature type="domain" description="HPr kinase/phosphorylase C-terminal" evidence="13">
    <location>
        <begin position="152"/>
        <end position="319"/>
    </location>
</feature>
<feature type="active site" evidence="11">
    <location>
        <position position="180"/>
    </location>
</feature>
<dbReference type="KEGG" id="min:Minf_2251"/>
<dbReference type="GO" id="GO:0005524">
    <property type="term" value="F:ATP binding"/>
    <property type="evidence" value="ECO:0007669"/>
    <property type="project" value="UniProtKB-UniRule"/>
</dbReference>
<dbReference type="CDD" id="cd01918">
    <property type="entry name" value="HprK_C"/>
    <property type="match status" value="1"/>
</dbReference>
<evidence type="ECO:0000256" key="11">
    <source>
        <dbReference type="HAMAP-Rule" id="MF_01249"/>
    </source>
</evidence>
<evidence type="ECO:0000259" key="12">
    <source>
        <dbReference type="Pfam" id="PF02603"/>
    </source>
</evidence>
<gene>
    <name evidence="11 14" type="primary">hprK</name>
    <name evidence="14" type="ordered locus">Minf_2251</name>
</gene>
<dbReference type="STRING" id="481448.Minf_2251"/>
<evidence type="ECO:0000256" key="10">
    <source>
        <dbReference type="ARBA" id="ARBA00047657"/>
    </source>
</evidence>